<organism evidence="2 3">
    <name type="scientific">Nitrosomonas ureae</name>
    <dbReference type="NCBI Taxonomy" id="44577"/>
    <lineage>
        <taxon>Bacteria</taxon>
        <taxon>Pseudomonadati</taxon>
        <taxon>Pseudomonadota</taxon>
        <taxon>Betaproteobacteria</taxon>
        <taxon>Nitrosomonadales</taxon>
        <taxon>Nitrosomonadaceae</taxon>
        <taxon>Nitrosomonas</taxon>
    </lineage>
</organism>
<name>A0A2T5ISP7_9PROT</name>
<dbReference type="Proteomes" id="UP000244110">
    <property type="component" value="Unassembled WGS sequence"/>
</dbReference>
<evidence type="ECO:0000313" key="3">
    <source>
        <dbReference type="Proteomes" id="UP000244110"/>
    </source>
</evidence>
<feature type="compositionally biased region" description="Gly residues" evidence="1">
    <location>
        <begin position="511"/>
        <end position="528"/>
    </location>
</feature>
<sequence>MPTSNNKLTKKPGLLASLGIPGKRWKSEYLDPAQEIQPADTFLYGSGITTVASLLGSGKKSARSRQQIYNKWSEMESDAVVSSALKLLVTSALGGHETNGDIVFMETTPAASKDKRLIRIVEETAEELQPIFNRIAFQTAYIGAVFGDAYGRVYTDNRGVIDVSTDEMVRPPMVQPFERGNRTVGYAVFTGRRNFERLDVSQMARLKMSRTQWTPQYGVVEKSLRIAITEDDLNELPLMPSMAGGSLLYNAEEAYSNFNSTLLGMVSQRWKASLDHRIVGLQMQNMTKEQQDRFMASVVSMYKDIKGIVADAIENGRSIPETVTSILPMYADKQLVSISSADKSTMQSIIIDDVMIHARLLSGAIGVDLSMLGFADQLAGGLGEGGFFRTSAQAAENARMIRSSLADMFNQIIDIHTMKRYGIVFNERDRPWNINFFGSISALEAEKQRTKSDSMNSGLLLAQSIQMMKDMGATEKIMAEFLTKNMMLDEDQAKLFATIVKVKNDPEGEGGDFSGGFGSNKGGFSSGN</sequence>
<feature type="region of interest" description="Disordered" evidence="1">
    <location>
        <begin position="507"/>
        <end position="528"/>
    </location>
</feature>
<protein>
    <recommendedName>
        <fullName evidence="4">Portal protein</fullName>
    </recommendedName>
</protein>
<reference evidence="2 3" key="1">
    <citation type="submission" date="2018-04" db="EMBL/GenBank/DDBJ databases">
        <title>Active sludge and wastewater microbial communities from Klosterneuburg, Austria.</title>
        <authorList>
            <person name="Wagner M."/>
        </authorList>
    </citation>
    <scope>NUCLEOTIDE SEQUENCE [LARGE SCALE GENOMIC DNA]</scope>
    <source>
        <strain evidence="2 3">Nm4</strain>
    </source>
</reference>
<accession>A0A2T5ISP7</accession>
<dbReference type="AlphaFoldDB" id="A0A2T5ISP7"/>
<proteinExistence type="predicted"/>
<dbReference type="RefSeq" id="WP_181258558.1">
    <property type="nucleotide sequence ID" value="NZ_QAOL01000008.1"/>
</dbReference>
<comment type="caution">
    <text evidence="2">The sequence shown here is derived from an EMBL/GenBank/DDBJ whole genome shotgun (WGS) entry which is preliminary data.</text>
</comment>
<evidence type="ECO:0008006" key="4">
    <source>
        <dbReference type="Google" id="ProtNLM"/>
    </source>
</evidence>
<dbReference type="EMBL" id="QAOL01000008">
    <property type="protein sequence ID" value="PTQ86875.1"/>
    <property type="molecule type" value="Genomic_DNA"/>
</dbReference>
<gene>
    <name evidence="2" type="ORF">C8R28_100870</name>
</gene>
<evidence type="ECO:0000256" key="1">
    <source>
        <dbReference type="SAM" id="MobiDB-lite"/>
    </source>
</evidence>
<evidence type="ECO:0000313" key="2">
    <source>
        <dbReference type="EMBL" id="PTQ86875.1"/>
    </source>
</evidence>